<evidence type="ECO:0000313" key="4">
    <source>
        <dbReference type="Proteomes" id="UP001151760"/>
    </source>
</evidence>
<dbReference type="Pfam" id="PF10551">
    <property type="entry name" value="MULE"/>
    <property type="match status" value="1"/>
</dbReference>
<dbReference type="PANTHER" id="PTHR47718:SF17">
    <property type="entry name" value="PROTEIN FAR1-RELATED SEQUENCE 5-LIKE"/>
    <property type="match status" value="1"/>
</dbReference>
<feature type="compositionally biased region" description="Low complexity" evidence="1">
    <location>
        <begin position="58"/>
        <end position="83"/>
    </location>
</feature>
<feature type="region of interest" description="Disordered" evidence="1">
    <location>
        <begin position="43"/>
        <end position="88"/>
    </location>
</feature>
<evidence type="ECO:0000259" key="2">
    <source>
        <dbReference type="Pfam" id="PF10551"/>
    </source>
</evidence>
<comment type="caution">
    <text evidence="3">The sequence shown here is derived from an EMBL/GenBank/DDBJ whole genome shotgun (WGS) entry which is preliminary data.</text>
</comment>
<protein>
    <submittedName>
        <fullName evidence="3">FAR1 DNA binding domain, zinc finger, SWIM-type, MULE transposase domain containing protein</fullName>
    </submittedName>
</protein>
<dbReference type="Proteomes" id="UP001151760">
    <property type="component" value="Unassembled WGS sequence"/>
</dbReference>
<accession>A0ABQ5AH24</accession>
<organism evidence="3 4">
    <name type="scientific">Tanacetum coccineum</name>
    <dbReference type="NCBI Taxonomy" id="301880"/>
    <lineage>
        <taxon>Eukaryota</taxon>
        <taxon>Viridiplantae</taxon>
        <taxon>Streptophyta</taxon>
        <taxon>Embryophyta</taxon>
        <taxon>Tracheophyta</taxon>
        <taxon>Spermatophyta</taxon>
        <taxon>Magnoliopsida</taxon>
        <taxon>eudicotyledons</taxon>
        <taxon>Gunneridae</taxon>
        <taxon>Pentapetalae</taxon>
        <taxon>asterids</taxon>
        <taxon>campanulids</taxon>
        <taxon>Asterales</taxon>
        <taxon>Asteraceae</taxon>
        <taxon>Asteroideae</taxon>
        <taxon>Anthemideae</taxon>
        <taxon>Anthemidinae</taxon>
        <taxon>Tanacetum</taxon>
    </lineage>
</organism>
<dbReference type="InterPro" id="IPR018289">
    <property type="entry name" value="MULE_transposase_dom"/>
</dbReference>
<feature type="region of interest" description="Disordered" evidence="1">
    <location>
        <begin position="132"/>
        <end position="171"/>
    </location>
</feature>
<keyword evidence="4" id="KW-1185">Reference proteome</keyword>
<evidence type="ECO:0000313" key="3">
    <source>
        <dbReference type="EMBL" id="GJT01628.1"/>
    </source>
</evidence>
<feature type="compositionally biased region" description="Basic and acidic residues" evidence="1">
    <location>
        <begin position="139"/>
        <end position="162"/>
    </location>
</feature>
<evidence type="ECO:0000256" key="1">
    <source>
        <dbReference type="SAM" id="MobiDB-lite"/>
    </source>
</evidence>
<name>A0ABQ5AH24_9ASTR</name>
<reference evidence="3" key="1">
    <citation type="journal article" date="2022" name="Int. J. Mol. Sci.">
        <title>Draft Genome of Tanacetum Coccineum: Genomic Comparison of Closely Related Tanacetum-Family Plants.</title>
        <authorList>
            <person name="Yamashiro T."/>
            <person name="Shiraishi A."/>
            <person name="Nakayama K."/>
            <person name="Satake H."/>
        </authorList>
    </citation>
    <scope>NUCLEOTIDE SEQUENCE</scope>
</reference>
<reference evidence="3" key="2">
    <citation type="submission" date="2022-01" db="EMBL/GenBank/DDBJ databases">
        <authorList>
            <person name="Yamashiro T."/>
            <person name="Shiraishi A."/>
            <person name="Satake H."/>
            <person name="Nakayama K."/>
        </authorList>
    </citation>
    <scope>NUCLEOTIDE SEQUENCE</scope>
</reference>
<feature type="domain" description="MULE transposase" evidence="2">
    <location>
        <begin position="294"/>
        <end position="337"/>
    </location>
</feature>
<sequence length="563" mass="65175">MFPLHKTTSIAVFYKPLALQVERLQNLTIYFILEPMALPHRGLRPNQSSNSVNTLSISGSTNPTDNSSSNSFDNSSSNSSSNPIDVDVANLSDRPRNWIPDVESNLKPSKGHIFLSLTQAYNFYRHYGKLRRGGKKRDSKYDNHKYDTSVANRDKGKGKAVDDGSNGKGKKIDVSKVSESAVNNSFRKNTSRKTGRVRKIDGIMFEVYVFVEEHNHPLVSLEDIQFLMSSRDLGSSKHQFLFQVLNSNVGPVRVFKLMKEMYEGFENIGATAVDCKFFTRDLNMCIGDRDAQMAMEKLENLEKHLVVTDQDASMKQAVESEFPNARHWLCMWHIMQKLVSKWASVMDEFKLGSHKWLSDIYDMRVHCIPAFLRDEDMSGLIRTTLRSESENRYFNRWTNLDLTLVEFLSHFDSTMDSQRYVQRKNDHESCYNRLEFRTEVQLEKDVADLYTLGIFYDVQDEIYALITHCLSVNVEHIGLNEKYFIRNTEVKKWKDNTAFEVYKRMNNVDQFPREYVLDRWSKSVDNVWVDAYADVCESSSHAIVRAIRQIVEDTVDNMVPFKD</sequence>
<proteinExistence type="predicted"/>
<gene>
    <name evidence="3" type="ORF">Tco_0822797</name>
</gene>
<dbReference type="EMBL" id="BQNB010012285">
    <property type="protein sequence ID" value="GJT01628.1"/>
    <property type="molecule type" value="Genomic_DNA"/>
</dbReference>
<dbReference type="PANTHER" id="PTHR47718">
    <property type="entry name" value="OS01G0519700 PROTEIN"/>
    <property type="match status" value="1"/>
</dbReference>
<feature type="compositionally biased region" description="Polar residues" evidence="1">
    <location>
        <begin position="45"/>
        <end position="57"/>
    </location>
</feature>